<dbReference type="InterPro" id="IPR001179">
    <property type="entry name" value="PPIase_FKBP_dom"/>
</dbReference>
<dbReference type="InterPro" id="IPR027304">
    <property type="entry name" value="Trigger_fact/SurA_dom_sf"/>
</dbReference>
<comment type="catalytic activity">
    <reaction evidence="1 9 10">
        <text>[protein]-peptidylproline (omega=180) = [protein]-peptidylproline (omega=0)</text>
        <dbReference type="Rhea" id="RHEA:16237"/>
        <dbReference type="Rhea" id="RHEA-COMP:10747"/>
        <dbReference type="Rhea" id="RHEA-COMP:10748"/>
        <dbReference type="ChEBI" id="CHEBI:83833"/>
        <dbReference type="ChEBI" id="CHEBI:83834"/>
        <dbReference type="EC" id="5.2.1.8"/>
    </reaction>
</comment>
<evidence type="ECO:0000256" key="8">
    <source>
        <dbReference type="ARBA" id="ARBA00029986"/>
    </source>
</evidence>
<keyword evidence="5 9" id="KW-0697">Rotamase</keyword>
<protein>
    <recommendedName>
        <fullName evidence="4 9">Trigger factor</fullName>
        <shortName evidence="9">TF</shortName>
        <ecNumber evidence="3 9">5.2.1.8</ecNumber>
    </recommendedName>
    <alternativeName>
        <fullName evidence="8 9">PPIase</fullName>
    </alternativeName>
</protein>
<dbReference type="InterPro" id="IPR008881">
    <property type="entry name" value="Trigger_fac_ribosome-bd_bac"/>
</dbReference>
<dbReference type="SUPFAM" id="SSF54534">
    <property type="entry name" value="FKBP-like"/>
    <property type="match status" value="1"/>
</dbReference>
<evidence type="ECO:0000256" key="3">
    <source>
        <dbReference type="ARBA" id="ARBA00013194"/>
    </source>
</evidence>
<dbReference type="PROSITE" id="PS50059">
    <property type="entry name" value="FKBP_PPIASE"/>
    <property type="match status" value="1"/>
</dbReference>
<dbReference type="HAMAP" id="MF_00303">
    <property type="entry name" value="Trigger_factor_Tig"/>
    <property type="match status" value="1"/>
</dbReference>
<dbReference type="InterPro" id="IPR037041">
    <property type="entry name" value="Trigger_fac_C_sf"/>
</dbReference>
<dbReference type="SUPFAM" id="SSF109998">
    <property type="entry name" value="Triger factor/SurA peptide-binding domain-like"/>
    <property type="match status" value="1"/>
</dbReference>
<dbReference type="InterPro" id="IPR008880">
    <property type="entry name" value="Trigger_fac_C"/>
</dbReference>
<dbReference type="Proteomes" id="UP000228711">
    <property type="component" value="Unassembled WGS sequence"/>
</dbReference>
<dbReference type="GO" id="GO:0003755">
    <property type="term" value="F:peptidyl-prolyl cis-trans isomerase activity"/>
    <property type="evidence" value="ECO:0007669"/>
    <property type="project" value="UniProtKB-UniRule"/>
</dbReference>
<dbReference type="Gene3D" id="3.10.50.40">
    <property type="match status" value="1"/>
</dbReference>
<comment type="caution">
    <text evidence="13">The sequence shown here is derived from an EMBL/GenBank/DDBJ whole genome shotgun (WGS) entry which is preliminary data.</text>
</comment>
<dbReference type="Gene3D" id="3.30.70.1050">
    <property type="entry name" value="Trigger factor ribosome-binding domain"/>
    <property type="match status" value="1"/>
</dbReference>
<dbReference type="NCBIfam" id="TIGR00115">
    <property type="entry name" value="tig"/>
    <property type="match status" value="1"/>
</dbReference>
<comment type="function">
    <text evidence="9">Involved in protein export. Acts as a chaperone by maintaining the newly synthesized protein in an open conformation. Functions as a peptidyl-prolyl cis-trans isomerase.</text>
</comment>
<dbReference type="Pfam" id="PF00254">
    <property type="entry name" value="FKBP_C"/>
    <property type="match status" value="1"/>
</dbReference>
<keyword evidence="9 11" id="KW-0131">Cell cycle</keyword>
<evidence type="ECO:0000256" key="9">
    <source>
        <dbReference type="HAMAP-Rule" id="MF_00303"/>
    </source>
</evidence>
<dbReference type="GO" id="GO:0015031">
    <property type="term" value="P:protein transport"/>
    <property type="evidence" value="ECO:0007669"/>
    <property type="project" value="UniProtKB-UniRule"/>
</dbReference>
<comment type="subcellular location">
    <subcellularLocation>
        <location evidence="9">Cytoplasm</location>
    </subcellularLocation>
    <text evidence="9">About half TF is bound to the ribosome near the polypeptide exit tunnel while the other half is free in the cytoplasm.</text>
</comment>
<evidence type="ECO:0000256" key="1">
    <source>
        <dbReference type="ARBA" id="ARBA00000971"/>
    </source>
</evidence>
<comment type="domain">
    <text evidence="9">Consists of 3 domains; the N-terminus binds the ribosome, the middle domain has PPIase activity, while the C-terminus has intrinsic chaperone activity on its own.</text>
</comment>
<keyword evidence="7 9" id="KW-0413">Isomerase</keyword>
<proteinExistence type="inferred from homology"/>
<keyword evidence="9" id="KW-0963">Cytoplasm</keyword>
<dbReference type="PIRSF" id="PIRSF003095">
    <property type="entry name" value="Trigger_factor"/>
    <property type="match status" value="1"/>
</dbReference>
<evidence type="ECO:0000256" key="6">
    <source>
        <dbReference type="ARBA" id="ARBA00023186"/>
    </source>
</evidence>
<dbReference type="InterPro" id="IPR005215">
    <property type="entry name" value="Trig_fac"/>
</dbReference>
<feature type="domain" description="PPIase FKBP-type" evidence="12">
    <location>
        <begin position="161"/>
        <end position="251"/>
    </location>
</feature>
<dbReference type="SUPFAM" id="SSF102735">
    <property type="entry name" value="Trigger factor ribosome-binding domain"/>
    <property type="match status" value="1"/>
</dbReference>
<dbReference type="GO" id="GO:0005737">
    <property type="term" value="C:cytoplasm"/>
    <property type="evidence" value="ECO:0007669"/>
    <property type="project" value="UniProtKB-SubCell"/>
</dbReference>
<comment type="similarity">
    <text evidence="2 9 11">Belongs to the FKBP-type PPIase family. Tig subfamily.</text>
</comment>
<name>A0A2H0YSI1_9BACT</name>
<evidence type="ECO:0000256" key="2">
    <source>
        <dbReference type="ARBA" id="ARBA00005464"/>
    </source>
</evidence>
<dbReference type="Pfam" id="PF05697">
    <property type="entry name" value="Trigger_N"/>
    <property type="match status" value="1"/>
</dbReference>
<keyword evidence="6 9" id="KW-0143">Chaperone</keyword>
<dbReference type="AlphaFoldDB" id="A0A2H0YSI1"/>
<evidence type="ECO:0000256" key="10">
    <source>
        <dbReference type="PROSITE-ProRule" id="PRU00277"/>
    </source>
</evidence>
<dbReference type="InterPro" id="IPR036611">
    <property type="entry name" value="Trigger_fac_ribosome-bd_sf"/>
</dbReference>
<dbReference type="Gene3D" id="1.10.3120.10">
    <property type="entry name" value="Trigger factor, C-terminal domain"/>
    <property type="match status" value="1"/>
</dbReference>
<dbReference type="EMBL" id="PEXV01000102">
    <property type="protein sequence ID" value="PIS41454.1"/>
    <property type="molecule type" value="Genomic_DNA"/>
</dbReference>
<evidence type="ECO:0000313" key="13">
    <source>
        <dbReference type="EMBL" id="PIS41454.1"/>
    </source>
</evidence>
<organism evidence="13 14">
    <name type="scientific">Candidatus Kerfeldbacteria bacterium CG08_land_8_20_14_0_20_42_7</name>
    <dbReference type="NCBI Taxonomy" id="2014245"/>
    <lineage>
        <taxon>Bacteria</taxon>
        <taxon>Candidatus Kerfeldiibacteriota</taxon>
    </lineage>
</organism>
<gene>
    <name evidence="9 13" type="primary">tig</name>
    <name evidence="13" type="ORF">COT25_02975</name>
</gene>
<dbReference type="GO" id="GO:0006457">
    <property type="term" value="P:protein folding"/>
    <property type="evidence" value="ECO:0007669"/>
    <property type="project" value="UniProtKB-UniRule"/>
</dbReference>
<keyword evidence="9 11" id="KW-0132">Cell division</keyword>
<evidence type="ECO:0000256" key="5">
    <source>
        <dbReference type="ARBA" id="ARBA00023110"/>
    </source>
</evidence>
<dbReference type="EC" id="5.2.1.8" evidence="3 9"/>
<dbReference type="GO" id="GO:0051301">
    <property type="term" value="P:cell division"/>
    <property type="evidence" value="ECO:0007669"/>
    <property type="project" value="UniProtKB-KW"/>
</dbReference>
<evidence type="ECO:0000259" key="12">
    <source>
        <dbReference type="PROSITE" id="PS50059"/>
    </source>
</evidence>
<dbReference type="Pfam" id="PF05698">
    <property type="entry name" value="Trigger_C"/>
    <property type="match status" value="1"/>
</dbReference>
<evidence type="ECO:0000256" key="11">
    <source>
        <dbReference type="RuleBase" id="RU003914"/>
    </source>
</evidence>
<evidence type="ECO:0000313" key="14">
    <source>
        <dbReference type="Proteomes" id="UP000228711"/>
    </source>
</evidence>
<reference evidence="14" key="1">
    <citation type="submission" date="2017-09" db="EMBL/GenBank/DDBJ databases">
        <title>Depth-based differentiation of microbial function through sediment-hosted aquifers and enrichment of novel symbionts in the deep terrestrial subsurface.</title>
        <authorList>
            <person name="Probst A.J."/>
            <person name="Ladd B."/>
            <person name="Jarett J.K."/>
            <person name="Geller-Mcgrath D.E."/>
            <person name="Sieber C.M.K."/>
            <person name="Emerson J.B."/>
            <person name="Anantharaman K."/>
            <person name="Thomas B.C."/>
            <person name="Malmstrom R."/>
            <person name="Stieglmeier M."/>
            <person name="Klingl A."/>
            <person name="Woyke T."/>
            <person name="Ryan C.M."/>
            <person name="Banfield J.F."/>
        </authorList>
    </citation>
    <scope>NUCLEOTIDE SEQUENCE [LARGE SCALE GENOMIC DNA]</scope>
</reference>
<evidence type="ECO:0000256" key="7">
    <source>
        <dbReference type="ARBA" id="ARBA00023235"/>
    </source>
</evidence>
<sequence>MQITFTQEKEKGTWQFIIEHADLASYRDAVIKEHQSTLSIKGFRPGKIPRDIIEQRIGGLKLTEEALEKAMPDFLDQATKEHSVDVYGRPDIQVTKMTESSPIEMTVKFIKLPRVTLKTYTGLNVKKKEVKASEEDVVASLEEFRNLNAKETDVDRVSALGDKVKVDFDAFLDNIPLEGGSAKDHSIHLGESKQMYIPGFEEQFVGMKSGDSKDFTLTFPKDYGRKDLANRKVNFKAKVHKVLSVEKPELTDELAKKFGDFKSIGDLRDRLRKNLEEDAKRKEEERFELAVIQKLIEKNNFESIPQEMIADETERMIAELESSVTHQGGKFDEYLASIKKSKEDLKKDFSIRAIERIKTALLLREVAEKHSLVATQDAINEVITREKEHHAQNPEMASQIDSPHYRRHVANVLTSQNVIHYLKEHNTPSKK</sequence>
<accession>A0A2H0YSI1</accession>
<evidence type="ECO:0000256" key="4">
    <source>
        <dbReference type="ARBA" id="ARBA00016902"/>
    </source>
</evidence>
<dbReference type="InterPro" id="IPR046357">
    <property type="entry name" value="PPIase_dom_sf"/>
</dbReference>